<feature type="transmembrane region" description="Helical" evidence="9">
    <location>
        <begin position="41"/>
        <end position="59"/>
    </location>
</feature>
<keyword evidence="5" id="KW-0479">Metal-binding</keyword>
<keyword evidence="8" id="KW-0482">Metalloprotease</keyword>
<keyword evidence="6" id="KW-0378">Hydrolase</keyword>
<comment type="similarity">
    <text evidence="3">Belongs to the peptidase M13 family.</text>
</comment>
<evidence type="ECO:0000256" key="7">
    <source>
        <dbReference type="ARBA" id="ARBA00022833"/>
    </source>
</evidence>
<feature type="domain" description="Peptidase M13 C-terminal" evidence="10">
    <location>
        <begin position="555"/>
        <end position="646"/>
    </location>
</feature>
<dbReference type="AlphaFoldDB" id="A0A8D8FKG8"/>
<keyword evidence="4" id="KW-0645">Protease</keyword>
<evidence type="ECO:0000256" key="1">
    <source>
        <dbReference type="ARBA" id="ARBA00001947"/>
    </source>
</evidence>
<evidence type="ECO:0000256" key="9">
    <source>
        <dbReference type="SAM" id="Phobius"/>
    </source>
</evidence>
<evidence type="ECO:0000256" key="5">
    <source>
        <dbReference type="ARBA" id="ARBA00022723"/>
    </source>
</evidence>
<sequence length="648" mass="73157">MVKENHRDSTSARYTSPHEADVKTLCKQECVRIVNSKRCRYALIPLVLFLTILVIYVIFDYPPEPPPFCATAACVRTGWNLKQSMNLQVKPCDDFYSYVCGGNWTKLSDKRKPGNEWQNLLAENVSQSDPKPVRQAKQMFNVCTNRGNRIVEGYGKLEGYYTRFGLPAIPTVLKRSEGWAVEEDLPFDWVDSVAQIRRSLGLNVLIGIDAADTNRLVLGYPDLPKGWDYPTSYRPKIEHVSQLLETVQIVATNMIQVADAINPSWNITDRDNKFENLGYQIQDLHRLLPNKTTTTSADDQTTISVQDLDPMLQRYLNSLFTNLPDAKPAPTDQLQISSSNHQYLKDLIKTLTNQDPEQIELYIWGVVSTFLLQHQFSHVGLESDCADQVRQLMGPAISYMAIEANNPDNASVEVMLQRVRPELKQTILAIDWMDEPSRNGSLTMINAKIEVLERVLNASKLELYYRELDVGGNNLENWINGLGFVSKNTLKSWRSTSGSQWDPAATILQKPFRDLGLDSLNLGSLGVTLISELLSGLANSTSWSNRTNEAYAHLATCSEFDLDAVGLILAMQVFKRMEETEQPLPGEFFTAQQAFFISYGWQTCNGDRGERSISRVNNVVRNFEPFSEAFECSAGSPMNPEEKCSVWN</sequence>
<evidence type="ECO:0000256" key="6">
    <source>
        <dbReference type="ARBA" id="ARBA00022801"/>
    </source>
</evidence>
<dbReference type="InterPro" id="IPR000718">
    <property type="entry name" value="Peptidase_M13"/>
</dbReference>
<dbReference type="InterPro" id="IPR024079">
    <property type="entry name" value="MetalloPept_cat_dom_sf"/>
</dbReference>
<proteinExistence type="inferred from homology"/>
<comment type="cofactor">
    <cofactor evidence="1">
        <name>Zn(2+)</name>
        <dbReference type="ChEBI" id="CHEBI:29105"/>
    </cofactor>
</comment>
<keyword evidence="9" id="KW-0472">Membrane</keyword>
<evidence type="ECO:0000256" key="4">
    <source>
        <dbReference type="ARBA" id="ARBA00022670"/>
    </source>
</evidence>
<dbReference type="Gene3D" id="1.10.1380.10">
    <property type="entry name" value="Neutral endopeptidase , domain2"/>
    <property type="match status" value="1"/>
</dbReference>
<dbReference type="SUPFAM" id="SSF55486">
    <property type="entry name" value="Metalloproteases ('zincins'), catalytic domain"/>
    <property type="match status" value="1"/>
</dbReference>
<dbReference type="InterPro" id="IPR008753">
    <property type="entry name" value="Peptidase_M13_N"/>
</dbReference>
<evidence type="ECO:0000256" key="3">
    <source>
        <dbReference type="ARBA" id="ARBA00007357"/>
    </source>
</evidence>
<protein>
    <submittedName>
        <fullName evidence="12">Neprilysin-1</fullName>
    </submittedName>
</protein>
<dbReference type="EMBL" id="HBUE01074244">
    <property type="protein sequence ID" value="CAG6474180.1"/>
    <property type="molecule type" value="Transcribed_RNA"/>
</dbReference>
<dbReference type="PANTHER" id="PTHR11733:SF167">
    <property type="entry name" value="FI17812P1-RELATED"/>
    <property type="match status" value="1"/>
</dbReference>
<keyword evidence="9" id="KW-0812">Transmembrane</keyword>
<dbReference type="GO" id="GO:0046872">
    <property type="term" value="F:metal ion binding"/>
    <property type="evidence" value="ECO:0007669"/>
    <property type="project" value="UniProtKB-KW"/>
</dbReference>
<name>A0A8D8FKG8_CULPI</name>
<dbReference type="Pfam" id="PF05649">
    <property type="entry name" value="Peptidase_M13_N"/>
    <property type="match status" value="1"/>
</dbReference>
<accession>A0A8D8FKG8</accession>
<dbReference type="Gene3D" id="3.40.390.10">
    <property type="entry name" value="Collagenase (Catalytic Domain)"/>
    <property type="match status" value="2"/>
</dbReference>
<evidence type="ECO:0000259" key="10">
    <source>
        <dbReference type="Pfam" id="PF01431"/>
    </source>
</evidence>
<feature type="domain" description="Peptidase M13 N-terminal" evidence="11">
    <location>
        <begin position="91"/>
        <end position="440"/>
    </location>
</feature>
<dbReference type="Pfam" id="PF01431">
    <property type="entry name" value="Peptidase_M13"/>
    <property type="match status" value="1"/>
</dbReference>
<dbReference type="PROSITE" id="PS51885">
    <property type="entry name" value="NEPRILYSIN"/>
    <property type="match status" value="1"/>
</dbReference>
<evidence type="ECO:0000259" key="11">
    <source>
        <dbReference type="Pfam" id="PF05649"/>
    </source>
</evidence>
<reference evidence="12" key="1">
    <citation type="submission" date="2021-05" db="EMBL/GenBank/DDBJ databases">
        <authorList>
            <person name="Alioto T."/>
            <person name="Alioto T."/>
            <person name="Gomez Garrido J."/>
        </authorList>
    </citation>
    <scope>NUCLEOTIDE SEQUENCE</scope>
</reference>
<dbReference type="GO" id="GO:0016485">
    <property type="term" value="P:protein processing"/>
    <property type="evidence" value="ECO:0007669"/>
    <property type="project" value="TreeGrafter"/>
</dbReference>
<dbReference type="InterPro" id="IPR042089">
    <property type="entry name" value="Peptidase_M13_dom_2"/>
</dbReference>
<keyword evidence="7" id="KW-0862">Zinc</keyword>
<dbReference type="GO" id="GO:0005886">
    <property type="term" value="C:plasma membrane"/>
    <property type="evidence" value="ECO:0007669"/>
    <property type="project" value="UniProtKB-SubCell"/>
</dbReference>
<comment type="subcellular location">
    <subcellularLocation>
        <location evidence="2">Cell membrane</location>
        <topology evidence="2">Single-pass type II membrane protein</topology>
    </subcellularLocation>
</comment>
<evidence type="ECO:0000256" key="8">
    <source>
        <dbReference type="ARBA" id="ARBA00023049"/>
    </source>
</evidence>
<dbReference type="PANTHER" id="PTHR11733">
    <property type="entry name" value="ZINC METALLOPROTEASE FAMILY M13 NEPRILYSIN-RELATED"/>
    <property type="match status" value="1"/>
</dbReference>
<dbReference type="GO" id="GO:0004222">
    <property type="term" value="F:metalloendopeptidase activity"/>
    <property type="evidence" value="ECO:0007669"/>
    <property type="project" value="InterPro"/>
</dbReference>
<dbReference type="InterPro" id="IPR018497">
    <property type="entry name" value="Peptidase_M13_C"/>
</dbReference>
<evidence type="ECO:0000313" key="12">
    <source>
        <dbReference type="EMBL" id="CAG6474180.1"/>
    </source>
</evidence>
<evidence type="ECO:0000256" key="2">
    <source>
        <dbReference type="ARBA" id="ARBA00004401"/>
    </source>
</evidence>
<organism evidence="12">
    <name type="scientific">Culex pipiens</name>
    <name type="common">House mosquito</name>
    <dbReference type="NCBI Taxonomy" id="7175"/>
    <lineage>
        <taxon>Eukaryota</taxon>
        <taxon>Metazoa</taxon>
        <taxon>Ecdysozoa</taxon>
        <taxon>Arthropoda</taxon>
        <taxon>Hexapoda</taxon>
        <taxon>Insecta</taxon>
        <taxon>Pterygota</taxon>
        <taxon>Neoptera</taxon>
        <taxon>Endopterygota</taxon>
        <taxon>Diptera</taxon>
        <taxon>Nematocera</taxon>
        <taxon>Culicoidea</taxon>
        <taxon>Culicidae</taxon>
        <taxon>Culicinae</taxon>
        <taxon>Culicini</taxon>
        <taxon>Culex</taxon>
        <taxon>Culex</taxon>
    </lineage>
</organism>
<keyword evidence="9" id="KW-1133">Transmembrane helix</keyword>